<dbReference type="PANTHER" id="PTHR21562:SF67">
    <property type="entry name" value="PECTIN ACETYLESTERASE"/>
    <property type="match status" value="1"/>
</dbReference>
<feature type="chain" id="PRO_5046496042" description="Pectin acetylesterase" evidence="4">
    <location>
        <begin position="16"/>
        <end position="868"/>
    </location>
</feature>
<accession>A0ABQ6N2Q2</accession>
<dbReference type="PROSITE" id="PS51450">
    <property type="entry name" value="LRR"/>
    <property type="match status" value="4"/>
</dbReference>
<dbReference type="InterPro" id="IPR004963">
    <property type="entry name" value="PAE/NOTUM"/>
</dbReference>
<dbReference type="Pfam" id="PF03283">
    <property type="entry name" value="PAE"/>
    <property type="match status" value="1"/>
</dbReference>
<dbReference type="EMBL" id="BRYB01002011">
    <property type="protein sequence ID" value="GMI38075.1"/>
    <property type="molecule type" value="Genomic_DNA"/>
</dbReference>
<evidence type="ECO:0000256" key="3">
    <source>
        <dbReference type="SAM" id="MobiDB-lite"/>
    </source>
</evidence>
<keyword evidence="4" id="KW-0732">Signal</keyword>
<sequence length="868" mass="95161">MKLLLASVLAAAVSAADSGNLRLLSDYPDAVCLDGTPGAYYVSPGANPSPNKFIIFFEGGGWCYNEKDCANRSNGDLGSSKDYVPDMARGDWSNGVTSDDCDLNPAFCDHTLVYIKYCDGDSFSGAREGVVTVGDKDLHFKGHYILEAVMLDLLQNYGLGDATDVVLTGCSAGGLSTFLHSDYVGSWFDETVKYGVVPVSGMFQMQANNVHDEPVMPEQMQSIFELANATAGVHQGCVTANTNPDELWKCNIAPTVYEHIESPIFILDSSIDSWQNGCIRTATRVDQSVPQDQVPNGNCGTAAGYEDCGGNPAACSPEQIYSVIEYQSAFVRTMTNADTFWKETNGAFIYECSTHCSGSNTDYFEFSLKDTLMSEAVAKWWKSLDTGGDAKGGNNYLPKLWGLDSTNPNESCGASLAEELPWDTKQRRGDRRKKVEKSSVKSESELAASKLQAMQRGKLSRARVAEMKEQKAAAGRIQAIHRGREDRRKVRAKKEGGLVLEVKDVRKGLSQLASNPFTRKHSYVTLDLHDQAVKNVDVIESFVNVQNVDLSNNMLAGEQEDRPLAVLSKLPVLITLDVSNNMLKEVLDFDVPKCTPATAWEEGDNAIGSLLHSANFSNNSINRIRDLSDHQFLVSLDLRNNNIGEIKGLSGLKMLQTLNLGGNRIEKIEGLDSLPLIELWLDNNKLNRVENLGGLKRLEKLMLSNNNVKSLSGLSVCQSLRELDLGSNSVEVVREVEWLTEIPKLAKLTLQDNECASLEFYRLRVLARLTGLSSLDAEAVTAEEKVKGINLYGREGSDLQNRVKTWAKHFGETEFVNFQPAFIEPEADPKDEKKEDGGEVDMSVNTRASMGFVSGVLDDAMKSALASP</sequence>
<dbReference type="PANTHER" id="PTHR21562">
    <property type="entry name" value="NOTUM-RELATED"/>
    <property type="match status" value="1"/>
</dbReference>
<organism evidence="5 6">
    <name type="scientific">Tetraparma gracilis</name>
    <dbReference type="NCBI Taxonomy" id="2962635"/>
    <lineage>
        <taxon>Eukaryota</taxon>
        <taxon>Sar</taxon>
        <taxon>Stramenopiles</taxon>
        <taxon>Ochrophyta</taxon>
        <taxon>Bolidophyceae</taxon>
        <taxon>Parmales</taxon>
        <taxon>Triparmaceae</taxon>
        <taxon>Tetraparma</taxon>
    </lineage>
</organism>
<keyword evidence="2" id="KW-0677">Repeat</keyword>
<keyword evidence="1" id="KW-0433">Leucine-rich repeat</keyword>
<proteinExistence type="predicted"/>
<dbReference type="Pfam" id="PF14580">
    <property type="entry name" value="LRR_9"/>
    <property type="match status" value="1"/>
</dbReference>
<comment type="caution">
    <text evidence="5">The sequence shown here is derived from an EMBL/GenBank/DDBJ whole genome shotgun (WGS) entry which is preliminary data.</text>
</comment>
<dbReference type="Proteomes" id="UP001165060">
    <property type="component" value="Unassembled WGS sequence"/>
</dbReference>
<feature type="region of interest" description="Disordered" evidence="3">
    <location>
        <begin position="425"/>
        <end position="446"/>
    </location>
</feature>
<dbReference type="Pfam" id="PF12799">
    <property type="entry name" value="LRR_4"/>
    <property type="match status" value="1"/>
</dbReference>
<name>A0ABQ6N2Q2_9STRA</name>
<dbReference type="InterPro" id="IPR001611">
    <property type="entry name" value="Leu-rich_rpt"/>
</dbReference>
<dbReference type="InterPro" id="IPR025875">
    <property type="entry name" value="Leu-rich_rpt_4"/>
</dbReference>
<evidence type="ECO:0000256" key="2">
    <source>
        <dbReference type="ARBA" id="ARBA00022737"/>
    </source>
</evidence>
<evidence type="ECO:0000313" key="6">
    <source>
        <dbReference type="Proteomes" id="UP001165060"/>
    </source>
</evidence>
<dbReference type="PROSITE" id="PS50096">
    <property type="entry name" value="IQ"/>
    <property type="match status" value="2"/>
</dbReference>
<evidence type="ECO:0008006" key="7">
    <source>
        <dbReference type="Google" id="ProtNLM"/>
    </source>
</evidence>
<keyword evidence="6" id="KW-1185">Reference proteome</keyword>
<reference evidence="5 6" key="1">
    <citation type="journal article" date="2023" name="Commun. Biol.">
        <title>Genome analysis of Parmales, the sister group of diatoms, reveals the evolutionary specialization of diatoms from phago-mixotrophs to photoautotrophs.</title>
        <authorList>
            <person name="Ban H."/>
            <person name="Sato S."/>
            <person name="Yoshikawa S."/>
            <person name="Yamada K."/>
            <person name="Nakamura Y."/>
            <person name="Ichinomiya M."/>
            <person name="Sato N."/>
            <person name="Blanc-Mathieu R."/>
            <person name="Endo H."/>
            <person name="Kuwata A."/>
            <person name="Ogata H."/>
        </authorList>
    </citation>
    <scope>NUCLEOTIDE SEQUENCE [LARGE SCALE GENOMIC DNA]</scope>
</reference>
<evidence type="ECO:0000313" key="5">
    <source>
        <dbReference type="EMBL" id="GMI38075.1"/>
    </source>
</evidence>
<dbReference type="SUPFAM" id="SSF52058">
    <property type="entry name" value="L domain-like"/>
    <property type="match status" value="1"/>
</dbReference>
<gene>
    <name evidence="5" type="ORF">TeGR_g1299</name>
</gene>
<dbReference type="InterPro" id="IPR032675">
    <property type="entry name" value="LRR_dom_sf"/>
</dbReference>
<protein>
    <recommendedName>
        <fullName evidence="7">Pectin acetylesterase</fullName>
    </recommendedName>
</protein>
<dbReference type="CDD" id="cd23767">
    <property type="entry name" value="IQCD"/>
    <property type="match status" value="1"/>
</dbReference>
<feature type="signal peptide" evidence="4">
    <location>
        <begin position="1"/>
        <end position="15"/>
    </location>
</feature>
<dbReference type="SMART" id="SM00365">
    <property type="entry name" value="LRR_SD22"/>
    <property type="match status" value="5"/>
</dbReference>
<dbReference type="Gene3D" id="3.80.10.10">
    <property type="entry name" value="Ribonuclease Inhibitor"/>
    <property type="match status" value="3"/>
</dbReference>
<evidence type="ECO:0000256" key="4">
    <source>
        <dbReference type="SAM" id="SignalP"/>
    </source>
</evidence>
<evidence type="ECO:0000256" key="1">
    <source>
        <dbReference type="ARBA" id="ARBA00022614"/>
    </source>
</evidence>